<accession>A0A0F9X4R5</accession>
<dbReference type="InterPro" id="IPR044000">
    <property type="entry name" value="Phage_tube_2"/>
</dbReference>
<sequence length="363" mass="39283">MSRIIGIKKETTAGVYVTPDTVFKDVDSTKFEASNDLQEPPGVARARTRFSPGKFVTDSGGFAEAIDARTFGQMLFAALGATELEADTPTTGATEHVFYPELNLPSYSLDLGLDDLGVRRISGAGVDRLSLTCEAGGITTADYDTPYHLDEFNDTAITSTYYGFDGTFHHGILYGFHEAALAFGTEGEDIGSHAVRHATRFTLEIGNNLTPDYVLGQRTVYKVREGGRDVGGNMDFLFEDDVGAAYGAEDEYEKFLGAAGATGPQTFLAENSISFVLTSAEAFTVAQAHEAKFYLPRTVYESGPPNLDGRGALVQSMVFRAYESLVSPTVTNLYDGLAYSGIPDQYEMLAVMVNDIATLYDTY</sequence>
<dbReference type="AlphaFoldDB" id="A0A0F9X4R5"/>
<protein>
    <submittedName>
        <fullName evidence="1">Uncharacterized protein</fullName>
    </submittedName>
</protein>
<organism evidence="1">
    <name type="scientific">marine sediment metagenome</name>
    <dbReference type="NCBI Taxonomy" id="412755"/>
    <lineage>
        <taxon>unclassified sequences</taxon>
        <taxon>metagenomes</taxon>
        <taxon>ecological metagenomes</taxon>
    </lineage>
</organism>
<gene>
    <name evidence="1" type="ORF">LCGC14_0267190</name>
</gene>
<comment type="caution">
    <text evidence="1">The sequence shown here is derived from an EMBL/GenBank/DDBJ whole genome shotgun (WGS) entry which is preliminary data.</text>
</comment>
<evidence type="ECO:0000313" key="1">
    <source>
        <dbReference type="EMBL" id="KKN86543.1"/>
    </source>
</evidence>
<name>A0A0F9X4R5_9ZZZZ</name>
<dbReference type="EMBL" id="LAZR01000146">
    <property type="protein sequence ID" value="KKN86543.1"/>
    <property type="molecule type" value="Genomic_DNA"/>
</dbReference>
<reference evidence="1" key="1">
    <citation type="journal article" date="2015" name="Nature">
        <title>Complex archaea that bridge the gap between prokaryotes and eukaryotes.</title>
        <authorList>
            <person name="Spang A."/>
            <person name="Saw J.H."/>
            <person name="Jorgensen S.L."/>
            <person name="Zaremba-Niedzwiedzka K."/>
            <person name="Martijn J."/>
            <person name="Lind A.E."/>
            <person name="van Eijk R."/>
            <person name="Schleper C."/>
            <person name="Guy L."/>
            <person name="Ettema T.J."/>
        </authorList>
    </citation>
    <scope>NUCLEOTIDE SEQUENCE</scope>
</reference>
<dbReference type="Pfam" id="PF18906">
    <property type="entry name" value="Phage_tube_2"/>
    <property type="match status" value="1"/>
</dbReference>
<proteinExistence type="predicted"/>